<gene>
    <name evidence="2" type="ORF">U1T56_23965</name>
</gene>
<reference evidence="2 3" key="1">
    <citation type="submission" date="2024-01" db="EMBL/GenBank/DDBJ databases">
        <title>Multi-omics insights into the function and evolution of sodium benzoate biodegradation pathways in Benzoatithermus flavus gen. nov., sp. nov. from hot spring.</title>
        <authorList>
            <person name="Hu C.-J."/>
            <person name="Li W.-J."/>
        </authorList>
    </citation>
    <scope>NUCLEOTIDE SEQUENCE [LARGE SCALE GENOMIC DNA]</scope>
    <source>
        <strain evidence="2 3">SYSU G07066</strain>
    </source>
</reference>
<accession>A0ABU8Y0L5</accession>
<organism evidence="2 3">
    <name type="scientific">Benzoatithermus flavus</name>
    <dbReference type="NCBI Taxonomy" id="3108223"/>
    <lineage>
        <taxon>Bacteria</taxon>
        <taxon>Pseudomonadati</taxon>
        <taxon>Pseudomonadota</taxon>
        <taxon>Alphaproteobacteria</taxon>
        <taxon>Geminicoccales</taxon>
        <taxon>Geminicoccaceae</taxon>
        <taxon>Benzoatithermus</taxon>
    </lineage>
</organism>
<keyword evidence="3" id="KW-1185">Reference proteome</keyword>
<evidence type="ECO:0000256" key="1">
    <source>
        <dbReference type="SAM" id="MobiDB-lite"/>
    </source>
</evidence>
<sequence>MRISVGIAITPEASAKEVHGGTAIDPDGVVRLDRKLANTPSDLATSIGEFAAATASLLLLSVMAALLRAGRDDVGHRQPARTAPPRANLRNLPQTARQPCWPGRMASSSDVAEASLTLLRAA</sequence>
<name>A0ABU8Y0L5_9PROT</name>
<feature type="region of interest" description="Disordered" evidence="1">
    <location>
        <begin position="71"/>
        <end position="107"/>
    </location>
</feature>
<dbReference type="RefSeq" id="WP_418162035.1">
    <property type="nucleotide sequence ID" value="NZ_JBBLZC010000076.1"/>
</dbReference>
<comment type="caution">
    <text evidence="2">The sequence shown here is derived from an EMBL/GenBank/DDBJ whole genome shotgun (WGS) entry which is preliminary data.</text>
</comment>
<dbReference type="Proteomes" id="UP001375743">
    <property type="component" value="Unassembled WGS sequence"/>
</dbReference>
<dbReference type="EMBL" id="JBBLZC010000076">
    <property type="protein sequence ID" value="MEK0086205.1"/>
    <property type="molecule type" value="Genomic_DNA"/>
</dbReference>
<evidence type="ECO:0000313" key="2">
    <source>
        <dbReference type="EMBL" id="MEK0086205.1"/>
    </source>
</evidence>
<proteinExistence type="predicted"/>
<evidence type="ECO:0000313" key="3">
    <source>
        <dbReference type="Proteomes" id="UP001375743"/>
    </source>
</evidence>
<protein>
    <submittedName>
        <fullName evidence="2">Uncharacterized protein</fullName>
    </submittedName>
</protein>